<accession>A0A7J6IMI9</accession>
<dbReference type="InParanoid" id="A0A7J6IMI9"/>
<comment type="caution">
    <text evidence="1">The sequence shown here is derived from an EMBL/GenBank/DDBJ whole genome shotgun (WGS) entry which is preliminary data.</text>
</comment>
<gene>
    <name evidence="1" type="ORF">CGGC5_v014653</name>
</gene>
<sequence length="100" mass="10890">MTEDHSAPQGSCQINNFYDTQPVLCCTAYYAMLLVLDTNPCLFKQSDTKHPRAAARPPRGIPSMVAAKTFNFKHALEMRQAPANIGTPADGTPQKPLSAI</sequence>
<dbReference type="AlphaFoldDB" id="A0A7J6IMI9"/>
<dbReference type="Proteomes" id="UP000011096">
    <property type="component" value="Unassembled WGS sequence"/>
</dbReference>
<dbReference type="EMBL" id="ANPB02000009">
    <property type="protein sequence ID" value="KAF4476764.1"/>
    <property type="molecule type" value="Genomic_DNA"/>
</dbReference>
<organism evidence="1 2">
    <name type="scientific">Colletotrichum fructicola (strain Nara gc5)</name>
    <name type="common">Anthracnose fungus</name>
    <name type="synonym">Colletotrichum gloeosporioides (strain Nara gc5)</name>
    <dbReference type="NCBI Taxonomy" id="1213859"/>
    <lineage>
        <taxon>Eukaryota</taxon>
        <taxon>Fungi</taxon>
        <taxon>Dikarya</taxon>
        <taxon>Ascomycota</taxon>
        <taxon>Pezizomycotina</taxon>
        <taxon>Sordariomycetes</taxon>
        <taxon>Hypocreomycetidae</taxon>
        <taxon>Glomerellales</taxon>
        <taxon>Glomerellaceae</taxon>
        <taxon>Colletotrichum</taxon>
        <taxon>Colletotrichum gloeosporioides species complex</taxon>
    </lineage>
</organism>
<dbReference type="RefSeq" id="XP_031890738.2">
    <property type="nucleotide sequence ID" value="XM_032029530.2"/>
</dbReference>
<evidence type="ECO:0000313" key="2">
    <source>
        <dbReference type="Proteomes" id="UP000011096"/>
    </source>
</evidence>
<name>A0A7J6IMI9_COLFN</name>
<reference evidence="1 2" key="1">
    <citation type="submission" date="2012-08" db="EMBL/GenBank/DDBJ databases">
        <authorList>
            <person name="Gan P.H.P."/>
            <person name="Ikeda K."/>
            <person name="Irieda H."/>
            <person name="Narusaka M."/>
            <person name="O'Connell R.J."/>
            <person name="Narusaka Y."/>
            <person name="Takano Y."/>
            <person name="Kubo Y."/>
            <person name="Shirasu K."/>
        </authorList>
    </citation>
    <scope>NUCLEOTIDE SEQUENCE [LARGE SCALE GENOMIC DNA]</scope>
    <source>
        <strain evidence="1 2">Nara gc5</strain>
    </source>
</reference>
<proteinExistence type="predicted"/>
<evidence type="ECO:0000313" key="1">
    <source>
        <dbReference type="EMBL" id="KAF4476764.1"/>
    </source>
</evidence>
<dbReference type="GeneID" id="43613608"/>
<keyword evidence="2" id="KW-1185">Reference proteome</keyword>
<protein>
    <submittedName>
        <fullName evidence="1">Uncharacterized protein</fullName>
    </submittedName>
</protein>
<reference evidence="1 2" key="2">
    <citation type="submission" date="2020-04" db="EMBL/GenBank/DDBJ databases">
        <title>Genome sequencing and assembly of multiple isolates from the Colletotrichum gloeosporioides species complex.</title>
        <authorList>
            <person name="Gan P."/>
            <person name="Shirasu K."/>
        </authorList>
    </citation>
    <scope>NUCLEOTIDE SEQUENCE [LARGE SCALE GENOMIC DNA]</scope>
    <source>
        <strain evidence="1 2">Nara gc5</strain>
    </source>
</reference>